<gene>
    <name evidence="1" type="ORF">SAMN04488029_2641</name>
</gene>
<evidence type="ECO:0000313" key="1">
    <source>
        <dbReference type="EMBL" id="SMD35983.1"/>
    </source>
</evidence>
<dbReference type="RefSeq" id="WP_084373312.1">
    <property type="nucleotide sequence ID" value="NZ_FWYF01000003.1"/>
</dbReference>
<dbReference type="EMBL" id="FWYF01000003">
    <property type="protein sequence ID" value="SMD35983.1"/>
    <property type="molecule type" value="Genomic_DNA"/>
</dbReference>
<sequence>MKKLISTSLFLFIILQASISFGQGLRVSSLAEKTVMGLQVGTEVSYLPNQGLTFGGFYQRNIRGANEIGQQIYEYMGGMVSFPLTRCDRLRLNAVLRGGLSNRRFVIVTPGLETELKISKLFSFNFGMAFRAGEAATSIKLTLTL</sequence>
<dbReference type="AlphaFoldDB" id="A0A1W2GH40"/>
<evidence type="ECO:0000313" key="2">
    <source>
        <dbReference type="Proteomes" id="UP000192472"/>
    </source>
</evidence>
<dbReference type="OrthoDB" id="9854594at2"/>
<proteinExistence type="predicted"/>
<keyword evidence="2" id="KW-1185">Reference proteome</keyword>
<protein>
    <recommendedName>
        <fullName evidence="3">PorT family protein</fullName>
    </recommendedName>
</protein>
<dbReference type="STRING" id="692418.SAMN04488029_2641"/>
<organism evidence="1 2">
    <name type="scientific">Reichenbachiella faecimaris</name>
    <dbReference type="NCBI Taxonomy" id="692418"/>
    <lineage>
        <taxon>Bacteria</taxon>
        <taxon>Pseudomonadati</taxon>
        <taxon>Bacteroidota</taxon>
        <taxon>Cytophagia</taxon>
        <taxon>Cytophagales</taxon>
        <taxon>Reichenbachiellaceae</taxon>
        <taxon>Reichenbachiella</taxon>
    </lineage>
</organism>
<accession>A0A1W2GH40</accession>
<evidence type="ECO:0008006" key="3">
    <source>
        <dbReference type="Google" id="ProtNLM"/>
    </source>
</evidence>
<dbReference type="Proteomes" id="UP000192472">
    <property type="component" value="Unassembled WGS sequence"/>
</dbReference>
<reference evidence="1 2" key="1">
    <citation type="submission" date="2017-04" db="EMBL/GenBank/DDBJ databases">
        <authorList>
            <person name="Afonso C.L."/>
            <person name="Miller P.J."/>
            <person name="Scott M.A."/>
            <person name="Spackman E."/>
            <person name="Goraichik I."/>
            <person name="Dimitrov K.M."/>
            <person name="Suarez D.L."/>
            <person name="Swayne D.E."/>
        </authorList>
    </citation>
    <scope>NUCLEOTIDE SEQUENCE [LARGE SCALE GENOMIC DNA]</scope>
    <source>
        <strain evidence="1 2">DSM 26133</strain>
    </source>
</reference>
<name>A0A1W2GH40_REIFA</name>